<accession>A0A846X211</accession>
<gene>
    <name evidence="2" type="ORF">HF999_06215</name>
</gene>
<evidence type="ECO:0000256" key="1">
    <source>
        <dbReference type="SAM" id="Phobius"/>
    </source>
</evidence>
<evidence type="ECO:0008006" key="4">
    <source>
        <dbReference type="Google" id="ProtNLM"/>
    </source>
</evidence>
<feature type="transmembrane region" description="Helical" evidence="1">
    <location>
        <begin position="121"/>
        <end position="143"/>
    </location>
</feature>
<dbReference type="Proteomes" id="UP000582646">
    <property type="component" value="Unassembled WGS sequence"/>
</dbReference>
<proteinExistence type="predicted"/>
<comment type="caution">
    <text evidence="2">The sequence shown here is derived from an EMBL/GenBank/DDBJ whole genome shotgun (WGS) entry which is preliminary data.</text>
</comment>
<reference evidence="2 3" key="1">
    <citation type="submission" date="2020-04" db="EMBL/GenBank/DDBJ databases">
        <title>MicrobeNet Type strains.</title>
        <authorList>
            <person name="Nicholson A.C."/>
        </authorList>
    </citation>
    <scope>NUCLEOTIDE SEQUENCE [LARGE SCALE GENOMIC DNA]</scope>
    <source>
        <strain evidence="2 3">DSM 44113</strain>
    </source>
</reference>
<feature type="transmembrane region" description="Helical" evidence="1">
    <location>
        <begin position="81"/>
        <end position="100"/>
    </location>
</feature>
<keyword evidence="1" id="KW-0472">Membrane</keyword>
<keyword evidence="1" id="KW-0812">Transmembrane</keyword>
<name>A0A846X211_9ACTN</name>
<organism evidence="2 3">
    <name type="scientific">Tsukamurella spumae</name>
    <dbReference type="NCBI Taxonomy" id="44753"/>
    <lineage>
        <taxon>Bacteria</taxon>
        <taxon>Bacillati</taxon>
        <taxon>Actinomycetota</taxon>
        <taxon>Actinomycetes</taxon>
        <taxon>Mycobacteriales</taxon>
        <taxon>Tsukamurellaceae</taxon>
        <taxon>Tsukamurella</taxon>
    </lineage>
</organism>
<evidence type="ECO:0000313" key="3">
    <source>
        <dbReference type="Proteomes" id="UP000582646"/>
    </source>
</evidence>
<sequence>MAIDAIHLPLDTRLTLLAAGLVFLWALALGVWKYHGILTSPEHQAHVYVDIAHRAALLYSFALLLTAVFVQLSAWPQWVDLTAAAVLTFFFVAAIASYCWHGARRDTDNQLAAPAHGVRGFMIALIVGEIGAFVVLLAGFVAAW</sequence>
<protein>
    <recommendedName>
        <fullName evidence="4">Integral membrane protein</fullName>
    </recommendedName>
</protein>
<feature type="transmembrane region" description="Helical" evidence="1">
    <location>
        <begin position="14"/>
        <end position="34"/>
    </location>
</feature>
<keyword evidence="1" id="KW-1133">Transmembrane helix</keyword>
<dbReference type="EMBL" id="JAAXOQ010000006">
    <property type="protein sequence ID" value="NKY17960.1"/>
    <property type="molecule type" value="Genomic_DNA"/>
</dbReference>
<dbReference type="RefSeq" id="WP_168545036.1">
    <property type="nucleotide sequence ID" value="NZ_BAAAKS010000040.1"/>
</dbReference>
<keyword evidence="3" id="KW-1185">Reference proteome</keyword>
<dbReference type="AlphaFoldDB" id="A0A846X211"/>
<feature type="transmembrane region" description="Helical" evidence="1">
    <location>
        <begin position="55"/>
        <end position="75"/>
    </location>
</feature>
<evidence type="ECO:0000313" key="2">
    <source>
        <dbReference type="EMBL" id="NKY17960.1"/>
    </source>
</evidence>